<gene>
    <name evidence="1" type="ORF">J2Z76_003021</name>
</gene>
<proteinExistence type="predicted"/>
<accession>A0ABS4GHG8</accession>
<evidence type="ECO:0000313" key="1">
    <source>
        <dbReference type="EMBL" id="MBP1927148.1"/>
    </source>
</evidence>
<organism evidence="1 2">
    <name type="scientific">Sedimentibacter acidaminivorans</name>
    <dbReference type="NCBI Taxonomy" id="913099"/>
    <lineage>
        <taxon>Bacteria</taxon>
        <taxon>Bacillati</taxon>
        <taxon>Bacillota</taxon>
        <taxon>Tissierellia</taxon>
        <taxon>Sedimentibacter</taxon>
    </lineage>
</organism>
<dbReference type="EMBL" id="JAGGKS010000010">
    <property type="protein sequence ID" value="MBP1927148.1"/>
    <property type="molecule type" value="Genomic_DNA"/>
</dbReference>
<dbReference type="Proteomes" id="UP001519342">
    <property type="component" value="Unassembled WGS sequence"/>
</dbReference>
<keyword evidence="2" id="KW-1185">Reference proteome</keyword>
<reference evidence="1 2" key="1">
    <citation type="submission" date="2021-03" db="EMBL/GenBank/DDBJ databases">
        <title>Genomic Encyclopedia of Type Strains, Phase IV (KMG-IV): sequencing the most valuable type-strain genomes for metagenomic binning, comparative biology and taxonomic classification.</title>
        <authorList>
            <person name="Goeker M."/>
        </authorList>
    </citation>
    <scope>NUCLEOTIDE SEQUENCE [LARGE SCALE GENOMIC DNA]</scope>
    <source>
        <strain evidence="1 2">DSM 24004</strain>
    </source>
</reference>
<dbReference type="SUPFAM" id="SSF54285">
    <property type="entry name" value="MoaD/ThiS"/>
    <property type="match status" value="1"/>
</dbReference>
<dbReference type="InterPro" id="IPR003749">
    <property type="entry name" value="ThiS/MoaD-like"/>
</dbReference>
<dbReference type="Gene3D" id="3.10.20.30">
    <property type="match status" value="1"/>
</dbReference>
<protein>
    <submittedName>
        <fullName evidence="1">Thiamine biosynthesis protein ThiS</fullName>
    </submittedName>
</protein>
<dbReference type="RefSeq" id="WP_209512861.1">
    <property type="nucleotide sequence ID" value="NZ_JAGGKS010000010.1"/>
</dbReference>
<evidence type="ECO:0000313" key="2">
    <source>
        <dbReference type="Proteomes" id="UP001519342"/>
    </source>
</evidence>
<dbReference type="InterPro" id="IPR012675">
    <property type="entry name" value="Beta-grasp_dom_sf"/>
</dbReference>
<dbReference type="Pfam" id="PF02597">
    <property type="entry name" value="ThiS"/>
    <property type="match status" value="1"/>
</dbReference>
<dbReference type="InterPro" id="IPR016155">
    <property type="entry name" value="Mopterin_synth/thiamin_S_b"/>
</dbReference>
<comment type="caution">
    <text evidence="1">The sequence shown here is derived from an EMBL/GenBank/DDBJ whole genome shotgun (WGS) entry which is preliminary data.</text>
</comment>
<sequence>MITVNNREINYKIGMSVYDALQESGESINNMTLVVVDEKVIALDKLKDEILNNGMNIKLLHIVSGG</sequence>
<name>A0ABS4GHG8_9FIRM</name>